<dbReference type="PANTHER" id="PTHR21599:SF0">
    <property type="entry name" value="GLYCERATE KINASE"/>
    <property type="match status" value="1"/>
</dbReference>
<proteinExistence type="inferred from homology"/>
<keyword evidence="6" id="KW-1185">Reference proteome</keyword>
<comment type="similarity">
    <text evidence="1 4">Belongs to the glycerate kinase type-1 family.</text>
</comment>
<dbReference type="Gene3D" id="3.40.50.10350">
    <property type="entry name" value="Glycerate kinase, domain 1"/>
    <property type="match status" value="1"/>
</dbReference>
<dbReference type="NCBIfam" id="TIGR00045">
    <property type="entry name" value="glycerate kinase"/>
    <property type="match status" value="1"/>
</dbReference>
<evidence type="ECO:0000256" key="1">
    <source>
        <dbReference type="ARBA" id="ARBA00006284"/>
    </source>
</evidence>
<keyword evidence="2 4" id="KW-0808">Transferase</keyword>
<name>A0ABT0PGV5_9GAMM</name>
<dbReference type="EMBL" id="JAMFLX010000014">
    <property type="protein sequence ID" value="MCL6270550.1"/>
    <property type="molecule type" value="Genomic_DNA"/>
</dbReference>
<evidence type="ECO:0000313" key="5">
    <source>
        <dbReference type="EMBL" id="MCL6270550.1"/>
    </source>
</evidence>
<dbReference type="InterPro" id="IPR004381">
    <property type="entry name" value="Glycerate_kinase"/>
</dbReference>
<evidence type="ECO:0000256" key="4">
    <source>
        <dbReference type="PIRNR" id="PIRNR006078"/>
    </source>
</evidence>
<evidence type="ECO:0000313" key="6">
    <source>
        <dbReference type="Proteomes" id="UP001203338"/>
    </source>
</evidence>
<evidence type="ECO:0000256" key="2">
    <source>
        <dbReference type="ARBA" id="ARBA00022679"/>
    </source>
</evidence>
<dbReference type="Pfam" id="PF02595">
    <property type="entry name" value="Gly_kinase"/>
    <property type="match status" value="1"/>
</dbReference>
<dbReference type="InterPro" id="IPR036129">
    <property type="entry name" value="Glycerate_kinase_sf"/>
</dbReference>
<reference evidence="5 6" key="1">
    <citation type="submission" date="2022-05" db="EMBL/GenBank/DDBJ databases">
        <authorList>
            <person name="Park J.-S."/>
        </authorList>
    </citation>
    <scope>NUCLEOTIDE SEQUENCE [LARGE SCALE GENOMIC DNA]</scope>
    <source>
        <strain evidence="5 6">2012CJ34-2</strain>
    </source>
</reference>
<protein>
    <submittedName>
        <fullName evidence="5">Glycerate kinase</fullName>
    </submittedName>
</protein>
<dbReference type="RefSeq" id="WP_249699789.1">
    <property type="nucleotide sequence ID" value="NZ_JAMFLX010000014.1"/>
</dbReference>
<dbReference type="PANTHER" id="PTHR21599">
    <property type="entry name" value="GLYCERATE KINASE"/>
    <property type="match status" value="1"/>
</dbReference>
<dbReference type="PIRSF" id="PIRSF006078">
    <property type="entry name" value="GlxK"/>
    <property type="match status" value="1"/>
</dbReference>
<accession>A0ABT0PGV5</accession>
<dbReference type="GO" id="GO:0016301">
    <property type="term" value="F:kinase activity"/>
    <property type="evidence" value="ECO:0007669"/>
    <property type="project" value="UniProtKB-KW"/>
</dbReference>
<comment type="caution">
    <text evidence="5">The sequence shown here is derived from an EMBL/GenBank/DDBJ whole genome shotgun (WGS) entry which is preliminary data.</text>
</comment>
<organism evidence="5 6">
    <name type="scientific">Parendozoicomonas callyspongiae</name>
    <dbReference type="NCBI Taxonomy" id="2942213"/>
    <lineage>
        <taxon>Bacteria</taxon>
        <taxon>Pseudomonadati</taxon>
        <taxon>Pseudomonadota</taxon>
        <taxon>Gammaproteobacteria</taxon>
        <taxon>Oceanospirillales</taxon>
        <taxon>Endozoicomonadaceae</taxon>
        <taxon>Parendozoicomonas</taxon>
    </lineage>
</organism>
<gene>
    <name evidence="5" type="ORF">M3P05_11510</name>
</gene>
<dbReference type="InterPro" id="IPR018197">
    <property type="entry name" value="Glycerate_kinase_RE-like"/>
</dbReference>
<dbReference type="InterPro" id="IPR018193">
    <property type="entry name" value="Glyc_kinase_flavodox-like_fold"/>
</dbReference>
<sequence length="379" mass="39722">MKIVIAPDSFKESLSASEVADCIQQGFQVHFPDAEYHLLPIADGGEGTLDALLNATGGEKRTSEVEGPLGEMVKASWGLIDNGKKAVIELAEASGLALVPPEKRNPELASTFGTGELIREALDAGVEEIILGLGGSATNDAGGGIAQALGVRLLDSYGNELERGGKALSTLAEIDLNNLHPKANQTRFTIACDVDNPLTGSTGASYIFGHQKGASDLQIEELDECLGLFADIAAQKISTNHRTTPGYGAAGGTALGLSLFSKPELRPGIDIILETVEAEQTIKDASLVITGEGQMDNQTLHGKAPFGVAKLGKKYSVPVIGIAGSIGKDIDQLSRYFTAIFGTVRSPQTLAEALQEAEKNLINTTQNIAANLIIGNTMR</sequence>
<dbReference type="Proteomes" id="UP001203338">
    <property type="component" value="Unassembled WGS sequence"/>
</dbReference>
<dbReference type="Gene3D" id="3.90.1510.10">
    <property type="entry name" value="Glycerate kinase, domain 2"/>
    <property type="match status" value="1"/>
</dbReference>
<evidence type="ECO:0000256" key="3">
    <source>
        <dbReference type="ARBA" id="ARBA00022777"/>
    </source>
</evidence>
<keyword evidence="3 4" id="KW-0418">Kinase</keyword>
<dbReference type="SUPFAM" id="SSF110738">
    <property type="entry name" value="Glycerate kinase I"/>
    <property type="match status" value="1"/>
</dbReference>